<accession>A0ABW1WEJ7</accession>
<dbReference type="EMBL" id="JBHSTQ010000008">
    <property type="protein sequence ID" value="MFC6386796.1"/>
    <property type="molecule type" value="Genomic_DNA"/>
</dbReference>
<proteinExistence type="predicted"/>
<name>A0ABW1WEJ7_9BACL</name>
<sequence length="34" mass="4025">MCEWIEYYNMSRIKEKLGGLSPNEYRIATTEQVA</sequence>
<feature type="domain" description="Integrase catalytic" evidence="1">
    <location>
        <begin position="3"/>
        <end position="28"/>
    </location>
</feature>
<comment type="caution">
    <text evidence="2">The sequence shown here is derived from an EMBL/GenBank/DDBJ whole genome shotgun (WGS) entry which is preliminary data.</text>
</comment>
<dbReference type="Pfam" id="PF13333">
    <property type="entry name" value="rve_2"/>
    <property type="match status" value="1"/>
</dbReference>
<keyword evidence="3" id="KW-1185">Reference proteome</keyword>
<protein>
    <submittedName>
        <fullName evidence="2">IS3 family transposase</fullName>
    </submittedName>
</protein>
<evidence type="ECO:0000259" key="1">
    <source>
        <dbReference type="Pfam" id="PF13333"/>
    </source>
</evidence>
<reference evidence="3" key="1">
    <citation type="journal article" date="2019" name="Int. J. Syst. Evol. Microbiol.">
        <title>The Global Catalogue of Microorganisms (GCM) 10K type strain sequencing project: providing services to taxonomists for standard genome sequencing and annotation.</title>
        <authorList>
            <consortium name="The Broad Institute Genomics Platform"/>
            <consortium name="The Broad Institute Genome Sequencing Center for Infectious Disease"/>
            <person name="Wu L."/>
            <person name="Ma J."/>
        </authorList>
    </citation>
    <scope>NUCLEOTIDE SEQUENCE [LARGE SCALE GENOMIC DNA]</scope>
    <source>
        <strain evidence="3">CCUG 42001</strain>
    </source>
</reference>
<dbReference type="RefSeq" id="WP_381452258.1">
    <property type="nucleotide sequence ID" value="NZ_JAMXWN010000008.1"/>
</dbReference>
<evidence type="ECO:0000313" key="3">
    <source>
        <dbReference type="Proteomes" id="UP001596267"/>
    </source>
</evidence>
<gene>
    <name evidence="2" type="ORF">ACFP7A_09280</name>
</gene>
<dbReference type="InterPro" id="IPR001584">
    <property type="entry name" value="Integrase_cat-core"/>
</dbReference>
<evidence type="ECO:0000313" key="2">
    <source>
        <dbReference type="EMBL" id="MFC6386796.1"/>
    </source>
</evidence>
<organism evidence="2 3">
    <name type="scientific">Sporolactobacillus kofuensis</name>
    <dbReference type="NCBI Taxonomy" id="269672"/>
    <lineage>
        <taxon>Bacteria</taxon>
        <taxon>Bacillati</taxon>
        <taxon>Bacillota</taxon>
        <taxon>Bacilli</taxon>
        <taxon>Bacillales</taxon>
        <taxon>Sporolactobacillaceae</taxon>
        <taxon>Sporolactobacillus</taxon>
    </lineage>
</organism>
<dbReference type="Proteomes" id="UP001596267">
    <property type="component" value="Unassembled WGS sequence"/>
</dbReference>